<evidence type="ECO:0000313" key="2">
    <source>
        <dbReference type="Proteomes" id="UP000015559"/>
    </source>
</evidence>
<proteinExistence type="predicted"/>
<dbReference type="OrthoDB" id="9800597at2"/>
<dbReference type="KEGG" id="sdr:SCD_n00167"/>
<dbReference type="Gene3D" id="3.40.30.10">
    <property type="entry name" value="Glutaredoxin"/>
    <property type="match status" value="1"/>
</dbReference>
<keyword evidence="2" id="KW-1185">Reference proteome</keyword>
<dbReference type="STRING" id="1163617.SCD_n00167"/>
<accession>S6AE58</accession>
<gene>
    <name evidence="1" type="ORF">SCD_n00167</name>
</gene>
<dbReference type="Pfam" id="PF01257">
    <property type="entry name" value="2Fe-2S_thioredx"/>
    <property type="match status" value="1"/>
</dbReference>
<reference evidence="1 2" key="1">
    <citation type="journal article" date="2012" name="Appl. Environ. Microbiol.">
        <title>Draft genome sequence of a psychrotolerant sulfur-oxidizing bacterium, Sulfuricella denitrificans skB26, and proteomic insights into cold adaptation.</title>
        <authorList>
            <person name="Watanabe T."/>
            <person name="Kojima H."/>
            <person name="Fukui M."/>
        </authorList>
    </citation>
    <scope>NUCLEOTIDE SEQUENCE [LARGE SCALE GENOMIC DNA]</scope>
    <source>
        <strain evidence="2">skB26</strain>
    </source>
</reference>
<evidence type="ECO:0000313" key="1">
    <source>
        <dbReference type="EMBL" id="BAN34016.1"/>
    </source>
</evidence>
<name>S6AE58_SULDS</name>
<organism evidence="1 2">
    <name type="scientific">Sulfuricella denitrificans (strain DSM 22764 / NBRC 105220 / skB26)</name>
    <dbReference type="NCBI Taxonomy" id="1163617"/>
    <lineage>
        <taxon>Bacteria</taxon>
        <taxon>Pseudomonadati</taxon>
        <taxon>Pseudomonadota</taxon>
        <taxon>Betaproteobacteria</taxon>
        <taxon>Nitrosomonadales</taxon>
        <taxon>Sulfuricellaceae</taxon>
        <taxon>Sulfuricella</taxon>
    </lineage>
</organism>
<sequence>MSYYEKHVFFCTNIREDGGQCCSQHGAQEMRDYAKSRIKKLDLNGAGKIRINSAGCLDRCDEGPVLVVYPDAVWYTYVDKEDIDEIVDQHLVNGKVVERLKI</sequence>
<dbReference type="AlphaFoldDB" id="S6AE58"/>
<dbReference type="CDD" id="cd02980">
    <property type="entry name" value="TRX_Fd_family"/>
    <property type="match status" value="1"/>
</dbReference>
<dbReference type="RefSeq" id="WP_021035731.1">
    <property type="nucleotide sequence ID" value="NC_022357.1"/>
</dbReference>
<protein>
    <submittedName>
        <fullName evidence="1">Ferredoxin 2fe-2s protein</fullName>
    </submittedName>
</protein>
<dbReference type="SUPFAM" id="SSF52833">
    <property type="entry name" value="Thioredoxin-like"/>
    <property type="match status" value="1"/>
</dbReference>
<dbReference type="Proteomes" id="UP000015559">
    <property type="component" value="Chromosome"/>
</dbReference>
<dbReference type="InterPro" id="IPR036249">
    <property type="entry name" value="Thioredoxin-like_sf"/>
</dbReference>
<dbReference type="eggNOG" id="COG3411">
    <property type="taxonomic scope" value="Bacteria"/>
</dbReference>
<dbReference type="EMBL" id="AP013066">
    <property type="protein sequence ID" value="BAN34016.1"/>
    <property type="molecule type" value="Genomic_DNA"/>
</dbReference>
<dbReference type="HOGENOM" id="CLU_126515_1_0_4"/>